<organism evidence="3 4">
    <name type="scientific">Blautia obeum</name>
    <dbReference type="NCBI Taxonomy" id="40520"/>
    <lineage>
        <taxon>Bacteria</taxon>
        <taxon>Bacillati</taxon>
        <taxon>Bacillota</taxon>
        <taxon>Clostridia</taxon>
        <taxon>Lachnospirales</taxon>
        <taxon>Lachnospiraceae</taxon>
        <taxon>Blautia</taxon>
    </lineage>
</organism>
<dbReference type="SUPFAM" id="SSF49899">
    <property type="entry name" value="Concanavalin A-like lectins/glucanases"/>
    <property type="match status" value="1"/>
</dbReference>
<evidence type="ECO:0000313" key="3">
    <source>
        <dbReference type="EMBL" id="CUN85866.1"/>
    </source>
</evidence>
<dbReference type="Proteomes" id="UP000095447">
    <property type="component" value="Unassembled WGS sequence"/>
</dbReference>
<dbReference type="SUPFAM" id="SSF52058">
    <property type="entry name" value="L domain-like"/>
    <property type="match status" value="1"/>
</dbReference>
<proteinExistence type="predicted"/>
<dbReference type="EMBL" id="CYZA01000006">
    <property type="protein sequence ID" value="CUN85866.1"/>
    <property type="molecule type" value="Genomic_DNA"/>
</dbReference>
<sequence>MSFKDSKIAAAANSAMTLSAELAVDTEEYTLCTDGRYEVYTKYQDNAYSTVDNLKNIAVDATQINIMQEENSQYMPFRIPRYWDGMDLMDMLIQIRYESIAEKKGKVATVVNVASNNTYIRFGWLIDAAVTANAGDIIFEIMATGVNEKGNNYIWRTRPNGKFTVLQGLNYDGIIEPSEDWYTSFVNMILGHVAEAKQYADEAKASAASINVDDIKANVKTSVMNDLNGTVTESLKAYYTKTEVDTKVKELNTAISGIDSLKNLKVEYDNTTGNLVFKDGTEPIGEPITINSLANLIVEYSVVNGKGSLVFKDGETIIQTVELSSIEPSAEWRAALKQELEAEMDEKDTVISNRIGPLETAKTEIEKNVNANTTAVSEIKTTISNIEKKVESAATKSDEAKNAVDILKQNMTSYDTQFEGINTDITDVKAAIEEIKKNPAAAEYDVTYENSIFTFLKDGEIQKSFKIEGGGGSSSDTTTITIERITNADAIFLLGSKAIIEYSFSSVDNTGDTTGSGTAVWKVGNTIVATNTAAQGNNSFDITEYLNVGANTIRLTITDSFGTLATKTWTVTIVEFKLESTFDDTLLYTNTDVVFRYTPYGNVNKTIHFILDGEDLGTVETQSSGRIMSYNIPKQEHGSHLLKVYMTATINNKEITSNTICKDIICVDPTNRTPIIGCAQQEFTAQQYQATSIKYVVYDPDHNPASVKLSIDGKVQSTLSVNRSAQIWSYKSSTEGKHNLTISCRKVTKILSVNITKLDIDVEPITANLAFDFNPVGKSNGDTDRLWTDKNNSAITLSVSDNFDWDNGGYQIDAYGNQYFCVKAGTTAQINYNLFGKDPKQTGSEFKFVFKTQNVRNASATFLSCIDGTEGSDVGIKMDVHEAYVNTSTDSLYFPYSEEDIIEFEYNINTIDTKDTSATSIIMTYEDGVGGRPLIYDNSHRLHQYSPTPISIGSPDCDVLIYRMKAYSASLTDSDILANFIADARDSDEMIARYNRNQIYNDNNALTPDSVANACPNLRIIKIEAPHFTNDKKDFVKNTSMECIYKNGDPKLDNWKFINCFHAGQGTTSNEYGFAARNIDVICCADGVHQINSKIPLDPNYKTELVLGDGTKYEDGTGKISLTRNSVPNNWWNFKVNVASSNMATNALGQKRFNDFLPYESPAVRRDPKVKNSMEFVNCVIFIKESDPDITTHREFQDTDWHFYSLGNMGDSKKTDITRAYDPEDMKEFCIEISDNTLPNSAFQTGITNQDGTMKYPISKAEWKTGNTAYDALYNNWDGSFEFRYDCCGDSKDGSALTSDEAKKKIRTDNKQIWRDFYEFVITSSDKEFKDGLKDWCIQDAMLYFYLVTLRYSMIDNRAKNVFPHWAKHYITQEEATTMGDKAKYYTIDDDAAALHNGYRFDLWAYDMDTQLGINNSGELSFPYGKEDTDYKEEGNPSSGYVFNAAESVLWCRIRDVFTQELRNMYQSVDSNCWSDSHLINEYEAWQNQFPEELWRIHYERLYIRTYRAGTVRFLNEMMNGRGKYHLRQWERDQHIYMGTKFLHTDVKSDQIMFRCNTPKKVVVKPDYTLKIIPYSDMYISVLYGNSPETTQVRAKAGQEYQITTDLTNMDDTAILIYAASRIEALNDLSACYIHDNDFSKASKLKTLIIGNNTAGYQNTFMTSLNMGNNTLLETLDIRNCPNLTGSVNLSACENLINLYADGTIVTSVLFANHGKIAHASLPSSINTLTLKNLKDLTDLKVAGYDNLQTFVCQNSIVDALAILNAAINTLRTVTITGISWNLDDTTLLLKLSKLAGIDDNGATTEQSILTGSVHIPVVRQQEYKEFVGSEDEPGIWTDLVLTYDSIITQFKITFINDDESNTILDIQYVDKGGNAVDPTTREVNPIPIPTKKSTIKLDYTFKGWEGSMTGIFADRTITAIYDSKIREYTVKYVSKGLSLQESTAQYGSYVKYTGDTPVYTAEESAYKYNLFKGWDKSGFVDGNKTINAVYETCEYVDGYFDSKDLANMTQVELYTLMKMGLEAKSLSLKDTLDFKLGVDYSYGDIEEHEVISAATKFDGTNYIDTGLKIMEKDRDFTIAIDFEFDSGNSVNSTLAQCFQGDGSNGFRLWYSQEPRFSWNTDSITPSAGTNREIIVFRHEAGSQKLYVYNSNMTGKEVSSTTLNAIRIPEHSSTLVFGCSKADDGAYENFAKGTIHWAKVWYADLGEEQCMDIAAWIHEIIPMEVAKFKGYYLSDVASKRANITFVASNLLGTEKPYNNKSTNAGGWAESSLNTWLNTRLLKAISPLWKALIKPVKVYSSIGNKSNDTSVSNCRFYVPSLYEIDPTATSEPYISETNAPIAYFTDDDTRKKANSSTPAEYESYWTRSPNATVANWLYTVNESGATYGFSYPGQNSGILLMFSISCEG</sequence>
<feature type="domain" description="DUF6273" evidence="2">
    <location>
        <begin position="2244"/>
        <end position="2387"/>
    </location>
</feature>
<dbReference type="Gene3D" id="3.80.10.10">
    <property type="entry name" value="Ribonuclease Inhibitor"/>
    <property type="match status" value="1"/>
</dbReference>
<name>A0A174AEF8_9FIRM</name>
<gene>
    <name evidence="3" type="ORF">ERS852395_01535</name>
</gene>
<dbReference type="InterPro" id="IPR013320">
    <property type="entry name" value="ConA-like_dom_sf"/>
</dbReference>
<dbReference type="Pfam" id="PF19789">
    <property type="entry name" value="DUF6273"/>
    <property type="match status" value="1"/>
</dbReference>
<evidence type="ECO:0000313" key="4">
    <source>
        <dbReference type="Proteomes" id="UP000095447"/>
    </source>
</evidence>
<dbReference type="Gene3D" id="1.20.5.340">
    <property type="match status" value="1"/>
</dbReference>
<evidence type="ECO:0000256" key="1">
    <source>
        <dbReference type="SAM" id="Coils"/>
    </source>
</evidence>
<dbReference type="InterPro" id="IPR032675">
    <property type="entry name" value="LRR_dom_sf"/>
</dbReference>
<feature type="coiled-coil region" evidence="1">
    <location>
        <begin position="383"/>
        <end position="410"/>
    </location>
</feature>
<evidence type="ECO:0000259" key="2">
    <source>
        <dbReference type="Pfam" id="PF19789"/>
    </source>
</evidence>
<dbReference type="RefSeq" id="WP_055053272.1">
    <property type="nucleotide sequence ID" value="NZ_CYZA01000006.1"/>
</dbReference>
<accession>A0A174AEF8</accession>
<protein>
    <recommendedName>
        <fullName evidence="2">DUF6273 domain-containing protein</fullName>
    </recommendedName>
</protein>
<dbReference type="InterPro" id="IPR046240">
    <property type="entry name" value="DUF6273"/>
</dbReference>
<keyword evidence="1" id="KW-0175">Coiled coil</keyword>
<reference evidence="3 4" key="1">
    <citation type="submission" date="2015-09" db="EMBL/GenBank/DDBJ databases">
        <authorList>
            <consortium name="Pathogen Informatics"/>
        </authorList>
    </citation>
    <scope>NUCLEOTIDE SEQUENCE [LARGE SCALE GENOMIC DNA]</scope>
    <source>
        <strain evidence="3 4">2789STDY5608838</strain>
    </source>
</reference>